<dbReference type="PANTHER" id="PTHR30353:SF0">
    <property type="entry name" value="TRANSMEMBRANE PROTEIN"/>
    <property type="match status" value="1"/>
</dbReference>
<sequence length="228" mass="24574">MHNHGGYFILAVMNLAANLFDAHSIVGDLGLIGILAIIFAETGLLVGLAFPGDSLLFIAGVAASGAGAAILGGGSLNPLALFIAAPIAAVIGSQVGYWFGEKYGRKLFSRPDGRFFTQSKVQATEKWLTKYGTGKALVLARFIPFVRTLINPLAGIIGIPKRKFVLWNIVGAIIWTQLVIGAGYILGERLEGSVDKYLLPIIALIILVSVIPVMIEFYREWNSRRHHS</sequence>
<evidence type="ECO:0000313" key="8">
    <source>
        <dbReference type="EMBL" id="CAB4335223.1"/>
    </source>
</evidence>
<keyword evidence="4 6" id="KW-1133">Transmembrane helix</keyword>
<gene>
    <name evidence="8" type="ORF">UFOPK4080_00496</name>
</gene>
<organism evidence="8">
    <name type="scientific">freshwater metagenome</name>
    <dbReference type="NCBI Taxonomy" id="449393"/>
    <lineage>
        <taxon>unclassified sequences</taxon>
        <taxon>metagenomes</taxon>
        <taxon>ecological metagenomes</taxon>
    </lineage>
</organism>
<dbReference type="GO" id="GO:0005886">
    <property type="term" value="C:plasma membrane"/>
    <property type="evidence" value="ECO:0007669"/>
    <property type="project" value="UniProtKB-SubCell"/>
</dbReference>
<feature type="transmembrane region" description="Helical" evidence="6">
    <location>
        <begin position="164"/>
        <end position="185"/>
    </location>
</feature>
<proteinExistence type="predicted"/>
<dbReference type="InterPro" id="IPR032816">
    <property type="entry name" value="VTT_dom"/>
</dbReference>
<evidence type="ECO:0000259" key="7">
    <source>
        <dbReference type="Pfam" id="PF09335"/>
    </source>
</evidence>
<feature type="domain" description="VTT" evidence="7">
    <location>
        <begin position="69"/>
        <end position="184"/>
    </location>
</feature>
<feature type="transmembrane region" description="Helical" evidence="6">
    <location>
        <begin position="31"/>
        <end position="50"/>
    </location>
</feature>
<feature type="transmembrane region" description="Helical" evidence="6">
    <location>
        <begin position="197"/>
        <end position="218"/>
    </location>
</feature>
<protein>
    <submittedName>
        <fullName evidence="8">Unannotated protein</fullName>
    </submittedName>
</protein>
<evidence type="ECO:0000256" key="3">
    <source>
        <dbReference type="ARBA" id="ARBA00022692"/>
    </source>
</evidence>
<keyword evidence="2" id="KW-1003">Cell membrane</keyword>
<evidence type="ECO:0000256" key="1">
    <source>
        <dbReference type="ARBA" id="ARBA00004651"/>
    </source>
</evidence>
<comment type="subcellular location">
    <subcellularLocation>
        <location evidence="1">Cell membrane</location>
        <topology evidence="1">Multi-pass membrane protein</topology>
    </subcellularLocation>
</comment>
<evidence type="ECO:0000256" key="5">
    <source>
        <dbReference type="ARBA" id="ARBA00023136"/>
    </source>
</evidence>
<dbReference type="EMBL" id="CAESAG010000057">
    <property type="protein sequence ID" value="CAB4335223.1"/>
    <property type="molecule type" value="Genomic_DNA"/>
</dbReference>
<feature type="transmembrane region" description="Helical" evidence="6">
    <location>
        <begin position="79"/>
        <end position="100"/>
    </location>
</feature>
<evidence type="ECO:0000256" key="4">
    <source>
        <dbReference type="ARBA" id="ARBA00022989"/>
    </source>
</evidence>
<evidence type="ECO:0000256" key="2">
    <source>
        <dbReference type="ARBA" id="ARBA00022475"/>
    </source>
</evidence>
<evidence type="ECO:0000256" key="6">
    <source>
        <dbReference type="SAM" id="Phobius"/>
    </source>
</evidence>
<dbReference type="AlphaFoldDB" id="A0A6J5Z6H3"/>
<dbReference type="PANTHER" id="PTHR30353">
    <property type="entry name" value="INNER MEMBRANE PROTEIN DEDA-RELATED"/>
    <property type="match status" value="1"/>
</dbReference>
<dbReference type="InterPro" id="IPR032818">
    <property type="entry name" value="DedA-like"/>
</dbReference>
<keyword evidence="5 6" id="KW-0472">Membrane</keyword>
<accession>A0A6J5Z6H3</accession>
<reference evidence="8" key="1">
    <citation type="submission" date="2020-05" db="EMBL/GenBank/DDBJ databases">
        <authorList>
            <person name="Chiriac C."/>
            <person name="Salcher M."/>
            <person name="Ghai R."/>
            <person name="Kavagutti S V."/>
        </authorList>
    </citation>
    <scope>NUCLEOTIDE SEQUENCE</scope>
</reference>
<feature type="transmembrane region" description="Helical" evidence="6">
    <location>
        <begin position="55"/>
        <end position="73"/>
    </location>
</feature>
<keyword evidence="3 6" id="KW-0812">Transmembrane</keyword>
<name>A0A6J5Z6H3_9ZZZZ</name>
<dbReference type="Pfam" id="PF09335">
    <property type="entry name" value="VTT_dom"/>
    <property type="match status" value="1"/>
</dbReference>